<keyword evidence="6" id="KW-0963">Cytoplasm</keyword>
<dbReference type="GO" id="GO:0003951">
    <property type="term" value="F:NAD+ kinase activity"/>
    <property type="evidence" value="ECO:0007669"/>
    <property type="project" value="UniProtKB-UniRule"/>
</dbReference>
<dbReference type="GO" id="GO:0046872">
    <property type="term" value="F:metal ion binding"/>
    <property type="evidence" value="ECO:0007669"/>
    <property type="project" value="UniProtKB-UniRule"/>
</dbReference>
<comment type="function">
    <text evidence="6">Involved in the regulation of the intracellular balance of NAD and NADP, and is a key enzyme in the biosynthesis of NADP. Catalyzes specifically the phosphorylation on 2'-hydroxyl of the adenosine moiety of NAD to yield NADP.</text>
</comment>
<evidence type="ECO:0000256" key="1">
    <source>
        <dbReference type="ARBA" id="ARBA00022679"/>
    </source>
</evidence>
<feature type="binding site" evidence="6">
    <location>
        <position position="149"/>
    </location>
    <ligand>
        <name>NAD(+)</name>
        <dbReference type="ChEBI" id="CHEBI:57540"/>
    </ligand>
</feature>
<feature type="binding site" evidence="6">
    <location>
        <begin position="160"/>
        <end position="165"/>
    </location>
    <ligand>
        <name>NAD(+)</name>
        <dbReference type="ChEBI" id="CHEBI:57540"/>
    </ligand>
</feature>
<dbReference type="InterPro" id="IPR017437">
    <property type="entry name" value="ATP-NAD_kinase_PpnK-typ_C"/>
</dbReference>
<dbReference type="EMBL" id="NOZQ01000182">
    <property type="protein sequence ID" value="OYD14446.1"/>
    <property type="molecule type" value="Genomic_DNA"/>
</dbReference>
<dbReference type="Pfam" id="PF01513">
    <property type="entry name" value="NAD_kinase"/>
    <property type="match status" value="1"/>
</dbReference>
<comment type="subcellular location">
    <subcellularLocation>
        <location evidence="6">Cytoplasm</location>
    </subcellularLocation>
</comment>
<accession>A0A235BQH3</accession>
<dbReference type="PANTHER" id="PTHR20275:SF0">
    <property type="entry name" value="NAD KINASE"/>
    <property type="match status" value="1"/>
</dbReference>
<dbReference type="Gene3D" id="2.60.200.30">
    <property type="entry name" value="Probable inorganic polyphosphate/atp-NAD kinase, domain 2"/>
    <property type="match status" value="1"/>
</dbReference>
<dbReference type="AlphaFoldDB" id="A0A235BQH3"/>
<feature type="binding site" evidence="6">
    <location>
        <begin position="119"/>
        <end position="120"/>
    </location>
    <ligand>
        <name>NAD(+)</name>
        <dbReference type="ChEBI" id="CHEBI:57540"/>
    </ligand>
</feature>
<dbReference type="HAMAP" id="MF_00361">
    <property type="entry name" value="NAD_kinase"/>
    <property type="match status" value="1"/>
</dbReference>
<evidence type="ECO:0000256" key="5">
    <source>
        <dbReference type="ARBA" id="ARBA00047925"/>
    </source>
</evidence>
<reference evidence="8 9" key="1">
    <citation type="submission" date="2017-07" db="EMBL/GenBank/DDBJ databases">
        <title>Recovery of genomes from metagenomes via a dereplication, aggregation, and scoring strategy.</title>
        <authorList>
            <person name="Sieber C.M."/>
            <person name="Probst A.J."/>
            <person name="Sharrar A."/>
            <person name="Thomas B.C."/>
            <person name="Hess M."/>
            <person name="Tringe S.G."/>
            <person name="Banfield J.F."/>
        </authorList>
    </citation>
    <scope>NUCLEOTIDE SEQUENCE [LARGE SCALE GENOMIC DNA]</scope>
    <source>
        <strain evidence="8">JGI_Cruoil_03_44_89</strain>
    </source>
</reference>
<feature type="active site" description="Proton acceptor" evidence="6">
    <location>
        <position position="50"/>
    </location>
</feature>
<feature type="binding site" evidence="6">
    <location>
        <begin position="50"/>
        <end position="51"/>
    </location>
    <ligand>
        <name>NAD(+)</name>
        <dbReference type="ChEBI" id="CHEBI:57540"/>
    </ligand>
</feature>
<dbReference type="GO" id="GO:0005524">
    <property type="term" value="F:ATP binding"/>
    <property type="evidence" value="ECO:0007669"/>
    <property type="project" value="UniProtKB-KW"/>
</dbReference>
<dbReference type="SUPFAM" id="SSF111331">
    <property type="entry name" value="NAD kinase/diacylglycerol kinase-like"/>
    <property type="match status" value="1"/>
</dbReference>
<keyword evidence="4 6" id="KW-0520">NAD</keyword>
<dbReference type="PANTHER" id="PTHR20275">
    <property type="entry name" value="NAD KINASE"/>
    <property type="match status" value="1"/>
</dbReference>
<dbReference type="EC" id="2.7.1.23" evidence="6"/>
<feature type="binding site" evidence="6">
    <location>
        <position position="217"/>
    </location>
    <ligand>
        <name>NAD(+)</name>
        <dbReference type="ChEBI" id="CHEBI:57540"/>
    </ligand>
</feature>
<comment type="catalytic activity">
    <reaction evidence="5 6">
        <text>NAD(+) + ATP = ADP + NADP(+) + H(+)</text>
        <dbReference type="Rhea" id="RHEA:18629"/>
        <dbReference type="ChEBI" id="CHEBI:15378"/>
        <dbReference type="ChEBI" id="CHEBI:30616"/>
        <dbReference type="ChEBI" id="CHEBI:57540"/>
        <dbReference type="ChEBI" id="CHEBI:58349"/>
        <dbReference type="ChEBI" id="CHEBI:456216"/>
        <dbReference type="EC" id="2.7.1.23"/>
    </reaction>
</comment>
<dbReference type="Proteomes" id="UP000215215">
    <property type="component" value="Unassembled WGS sequence"/>
</dbReference>
<evidence type="ECO:0000256" key="3">
    <source>
        <dbReference type="ARBA" id="ARBA00022857"/>
    </source>
</evidence>
<organism evidence="8 9">
    <name type="scientific">candidate division WOR-3 bacterium JGI_Cruoil_03_44_89</name>
    <dbReference type="NCBI Taxonomy" id="1973748"/>
    <lineage>
        <taxon>Bacteria</taxon>
        <taxon>Bacteria division WOR-3</taxon>
    </lineage>
</organism>
<keyword evidence="6" id="KW-0547">Nucleotide-binding</keyword>
<keyword evidence="3 6" id="KW-0521">NADP</keyword>
<keyword evidence="1 6" id="KW-0808">Transferase</keyword>
<evidence type="ECO:0000313" key="7">
    <source>
        <dbReference type="EMBL" id="OYD14128.1"/>
    </source>
</evidence>
<dbReference type="GO" id="GO:0005737">
    <property type="term" value="C:cytoplasm"/>
    <property type="evidence" value="ECO:0007669"/>
    <property type="project" value="UniProtKB-SubCell"/>
</dbReference>
<protein>
    <recommendedName>
        <fullName evidence="6">NAD kinase</fullName>
        <ecNumber evidence="6">2.7.1.23</ecNumber>
    </recommendedName>
    <alternativeName>
        <fullName evidence="6">ATP-dependent NAD kinase</fullName>
    </alternativeName>
</protein>
<feature type="binding site" evidence="6">
    <location>
        <position position="130"/>
    </location>
    <ligand>
        <name>NAD(+)</name>
        <dbReference type="ChEBI" id="CHEBI:57540"/>
    </ligand>
</feature>
<dbReference type="GO" id="GO:0051287">
    <property type="term" value="F:NAD binding"/>
    <property type="evidence" value="ECO:0007669"/>
    <property type="project" value="UniProtKB-ARBA"/>
</dbReference>
<comment type="caution">
    <text evidence="6">Lacks conserved residue(s) required for the propagation of feature annotation.</text>
</comment>
<evidence type="ECO:0000256" key="4">
    <source>
        <dbReference type="ARBA" id="ARBA00023027"/>
    </source>
</evidence>
<sequence>MRVGLVVNPNKPSSKILVPKITSWLKEKGVTVLDEPDVSSADIVLALGGDGTFLRVARLVDPYDIPILGVNLGGLGFLTDIKEEDVFTALELVLKNDYRLEERITLSLNIMDKSLFALNDVVVSTVKVGRMIDLQLSVDGKHLSEISCDGLIIATPTGSTAYSLSAGGPIVFPHLNVILVTPICAHTLSMRPLILSSKSTLTVTSISGKSMACCDGQVKLPVDTGVPVTVKTGEHTIKLIKFDMSYFEILRRKLGWNKRANQ</sequence>
<comment type="caution">
    <text evidence="8">The sequence shown here is derived from an EMBL/GenBank/DDBJ whole genome shotgun (WGS) entry which is preliminary data.</text>
</comment>
<feature type="binding site" evidence="6">
    <location>
        <position position="55"/>
    </location>
    <ligand>
        <name>NAD(+)</name>
        <dbReference type="ChEBI" id="CHEBI:57540"/>
    </ligand>
</feature>
<dbReference type="InterPro" id="IPR016064">
    <property type="entry name" value="NAD/diacylglycerol_kinase_sf"/>
</dbReference>
<keyword evidence="2 6" id="KW-0418">Kinase</keyword>
<dbReference type="GO" id="GO:0019674">
    <property type="term" value="P:NAD+ metabolic process"/>
    <property type="evidence" value="ECO:0007669"/>
    <property type="project" value="InterPro"/>
</dbReference>
<dbReference type="Pfam" id="PF20143">
    <property type="entry name" value="NAD_kinase_C"/>
    <property type="match status" value="1"/>
</dbReference>
<proteinExistence type="inferred from homology"/>
<comment type="similarity">
    <text evidence="6">Belongs to the NAD kinase family.</text>
</comment>
<dbReference type="GO" id="GO:0006741">
    <property type="term" value="P:NADP+ biosynthetic process"/>
    <property type="evidence" value="ECO:0007669"/>
    <property type="project" value="UniProtKB-UniRule"/>
</dbReference>
<evidence type="ECO:0000256" key="6">
    <source>
        <dbReference type="HAMAP-Rule" id="MF_00361"/>
    </source>
</evidence>
<gene>
    <name evidence="6" type="primary">nadK</name>
    <name evidence="8" type="ORF">CH333_07880</name>
    <name evidence="7" type="ORF">CH333_08895</name>
</gene>
<comment type="cofactor">
    <cofactor evidence="6">
        <name>a divalent metal cation</name>
        <dbReference type="ChEBI" id="CHEBI:60240"/>
    </cofactor>
</comment>
<dbReference type="Gene3D" id="3.40.50.10330">
    <property type="entry name" value="Probable inorganic polyphosphate/atp-NAD kinase, domain 1"/>
    <property type="match status" value="1"/>
</dbReference>
<name>A0A235BQH3_UNCW3</name>
<evidence type="ECO:0000256" key="2">
    <source>
        <dbReference type="ARBA" id="ARBA00022777"/>
    </source>
</evidence>
<evidence type="ECO:0000313" key="8">
    <source>
        <dbReference type="EMBL" id="OYD14446.1"/>
    </source>
</evidence>
<evidence type="ECO:0000313" key="9">
    <source>
        <dbReference type="Proteomes" id="UP000215215"/>
    </source>
</evidence>
<keyword evidence="6" id="KW-0067">ATP-binding</keyword>
<dbReference type="EMBL" id="NOZQ01000203">
    <property type="protein sequence ID" value="OYD14128.1"/>
    <property type="molecule type" value="Genomic_DNA"/>
</dbReference>
<dbReference type="InterPro" id="IPR017438">
    <property type="entry name" value="ATP-NAD_kinase_N"/>
</dbReference>
<dbReference type="InterPro" id="IPR002504">
    <property type="entry name" value="NADK"/>
</dbReference>